<evidence type="ECO:0000256" key="2">
    <source>
        <dbReference type="ARBA" id="ARBA00010581"/>
    </source>
</evidence>
<accession>A0A4S4P0A0</accession>
<evidence type="ECO:0000256" key="4">
    <source>
        <dbReference type="ARBA" id="ARBA00022989"/>
    </source>
</evidence>
<evidence type="ECO:0000256" key="6">
    <source>
        <dbReference type="RuleBase" id="RU003376"/>
    </source>
</evidence>
<dbReference type="PROSITE" id="PS50253">
    <property type="entry name" value="COX3"/>
    <property type="match status" value="1"/>
</dbReference>
<dbReference type="GO" id="GO:0005886">
    <property type="term" value="C:plasma membrane"/>
    <property type="evidence" value="ECO:0007669"/>
    <property type="project" value="UniProtKB-SubCell"/>
</dbReference>
<protein>
    <submittedName>
        <fullName evidence="9">Heme-copper oxidase subunit III</fullName>
    </submittedName>
</protein>
<evidence type="ECO:0000313" key="9">
    <source>
        <dbReference type="EMBL" id="THH41990.1"/>
    </source>
</evidence>
<comment type="subcellular location">
    <subcellularLocation>
        <location evidence="6">Cell membrane</location>
        <topology evidence="6">Multi-pass membrane protein</topology>
    </subcellularLocation>
    <subcellularLocation>
        <location evidence="1">Membrane</location>
        <topology evidence="1">Multi-pass membrane protein</topology>
    </subcellularLocation>
</comment>
<keyword evidence="5 7" id="KW-0472">Membrane</keyword>
<comment type="similarity">
    <text evidence="2 6">Belongs to the cytochrome c oxidase subunit 3 family.</text>
</comment>
<organism evidence="9 10">
    <name type="scientific">Neolewinella litorea</name>
    <dbReference type="NCBI Taxonomy" id="2562452"/>
    <lineage>
        <taxon>Bacteria</taxon>
        <taxon>Pseudomonadati</taxon>
        <taxon>Bacteroidota</taxon>
        <taxon>Saprospiria</taxon>
        <taxon>Saprospirales</taxon>
        <taxon>Lewinellaceae</taxon>
        <taxon>Neolewinella</taxon>
    </lineage>
</organism>
<dbReference type="CDD" id="cd00386">
    <property type="entry name" value="Heme_Cu_Oxidase_III_like"/>
    <property type="match status" value="1"/>
</dbReference>
<evidence type="ECO:0000256" key="7">
    <source>
        <dbReference type="SAM" id="Phobius"/>
    </source>
</evidence>
<dbReference type="Pfam" id="PF00510">
    <property type="entry name" value="COX3"/>
    <property type="match status" value="1"/>
</dbReference>
<dbReference type="InterPro" id="IPR013833">
    <property type="entry name" value="Cyt_c_oxidase_su3_a-hlx"/>
</dbReference>
<keyword evidence="10" id="KW-1185">Reference proteome</keyword>
<dbReference type="Proteomes" id="UP000308528">
    <property type="component" value="Unassembled WGS sequence"/>
</dbReference>
<sequence>MYERPHEIERPIDDSQDNFAFHPKNIYLSLLLFSLIMLFLALTAAFVYTRVQSDLPPIRLPLLFLANTLILLGSSYTMVSAKRAYLADDTERYQRMLWYTLYLSLFFMVMQALAWYQLFSQQIYVNSDNSAGYLYVISALHFAHVIGGLPFLGIFLYRARKYMREPVSVLVYFSDPDKRLNLRLLTIYWHFLDALWIYLVVFFLINQLLWEML</sequence>
<dbReference type="OrthoDB" id="9810850at2"/>
<dbReference type="InterPro" id="IPR000298">
    <property type="entry name" value="Cyt_c_oxidase-like_su3"/>
</dbReference>
<evidence type="ECO:0000259" key="8">
    <source>
        <dbReference type="PROSITE" id="PS50253"/>
    </source>
</evidence>
<gene>
    <name evidence="9" type="ORF">E4021_05235</name>
</gene>
<feature type="transmembrane region" description="Helical" evidence="7">
    <location>
        <begin position="60"/>
        <end position="79"/>
    </location>
</feature>
<evidence type="ECO:0000256" key="1">
    <source>
        <dbReference type="ARBA" id="ARBA00004141"/>
    </source>
</evidence>
<dbReference type="RefSeq" id="WP_136457019.1">
    <property type="nucleotide sequence ID" value="NZ_SRSF01000001.1"/>
</dbReference>
<dbReference type="GO" id="GO:0004129">
    <property type="term" value="F:cytochrome-c oxidase activity"/>
    <property type="evidence" value="ECO:0007669"/>
    <property type="project" value="InterPro"/>
</dbReference>
<evidence type="ECO:0000256" key="3">
    <source>
        <dbReference type="ARBA" id="ARBA00022692"/>
    </source>
</evidence>
<dbReference type="PANTHER" id="PTHR11403">
    <property type="entry name" value="CYTOCHROME C OXIDASE SUBUNIT III"/>
    <property type="match status" value="1"/>
</dbReference>
<dbReference type="PANTHER" id="PTHR11403:SF10">
    <property type="entry name" value="CYTOCHROME C OXIDASE"/>
    <property type="match status" value="1"/>
</dbReference>
<dbReference type="EMBL" id="SRSF01000001">
    <property type="protein sequence ID" value="THH41990.1"/>
    <property type="molecule type" value="Genomic_DNA"/>
</dbReference>
<keyword evidence="4 7" id="KW-1133">Transmembrane helix</keyword>
<reference evidence="9 10" key="1">
    <citation type="submission" date="2019-04" db="EMBL/GenBank/DDBJ databases">
        <title>Lewinella litorea sp. nov., isolated from a marine sand.</title>
        <authorList>
            <person name="Yoon J.-H."/>
        </authorList>
    </citation>
    <scope>NUCLEOTIDE SEQUENCE [LARGE SCALE GENOMIC DNA]</scope>
    <source>
        <strain evidence="9 10">HSMS-39</strain>
    </source>
</reference>
<evidence type="ECO:0000313" key="10">
    <source>
        <dbReference type="Proteomes" id="UP000308528"/>
    </source>
</evidence>
<comment type="caution">
    <text evidence="9">The sequence shown here is derived from an EMBL/GenBank/DDBJ whole genome shotgun (WGS) entry which is preliminary data.</text>
</comment>
<feature type="transmembrane region" description="Helical" evidence="7">
    <location>
        <begin position="187"/>
        <end position="210"/>
    </location>
</feature>
<dbReference type="AlphaFoldDB" id="A0A4S4P0A0"/>
<keyword evidence="3 6" id="KW-0812">Transmembrane</keyword>
<evidence type="ECO:0000256" key="5">
    <source>
        <dbReference type="ARBA" id="ARBA00023136"/>
    </source>
</evidence>
<dbReference type="Gene3D" id="1.20.120.80">
    <property type="entry name" value="Cytochrome c oxidase, subunit III, four-helix bundle"/>
    <property type="match status" value="1"/>
</dbReference>
<dbReference type="InterPro" id="IPR024791">
    <property type="entry name" value="Cyt_c/ubiquinol_Oxase_su3"/>
</dbReference>
<proteinExistence type="inferred from homology"/>
<dbReference type="SUPFAM" id="SSF81452">
    <property type="entry name" value="Cytochrome c oxidase subunit III-like"/>
    <property type="match status" value="1"/>
</dbReference>
<feature type="transmembrane region" description="Helical" evidence="7">
    <location>
        <begin position="99"/>
        <end position="119"/>
    </location>
</feature>
<feature type="transmembrane region" description="Helical" evidence="7">
    <location>
        <begin position="131"/>
        <end position="157"/>
    </location>
</feature>
<feature type="domain" description="Heme-copper oxidase subunit III family profile" evidence="8">
    <location>
        <begin position="1"/>
        <end position="208"/>
    </location>
</feature>
<dbReference type="GO" id="GO:0019646">
    <property type="term" value="P:aerobic electron transport chain"/>
    <property type="evidence" value="ECO:0007669"/>
    <property type="project" value="InterPro"/>
</dbReference>
<name>A0A4S4P0A0_9BACT</name>
<feature type="transmembrane region" description="Helical" evidence="7">
    <location>
        <begin position="26"/>
        <end position="48"/>
    </location>
</feature>
<dbReference type="InterPro" id="IPR035973">
    <property type="entry name" value="Cyt_c_oxidase_su3-like_sf"/>
</dbReference>